<evidence type="ECO:0000313" key="3">
    <source>
        <dbReference type="EMBL" id="QJA57680.1"/>
    </source>
</evidence>
<sequence length="161" mass="17448">MSEEGKENEVVEIQPDASGKYPESVPWNQYVGIKESLGKKLDTERQKVTSLEEKLKGATSTEEVEKLRGQLTELEKKAEAATQELTTFKEQSLSERRAILVKRGIPEGKTKEMSGKELDAAFAVLEHIKPNPDMGGGGGGTPPATGTGKIRAGWDALHPSS</sequence>
<keyword evidence="1" id="KW-0175">Coiled coil</keyword>
<evidence type="ECO:0000256" key="2">
    <source>
        <dbReference type="SAM" id="MobiDB-lite"/>
    </source>
</evidence>
<feature type="coiled-coil region" evidence="1">
    <location>
        <begin position="34"/>
        <end position="91"/>
    </location>
</feature>
<dbReference type="EMBL" id="MT141287">
    <property type="protein sequence ID" value="QJA57680.1"/>
    <property type="molecule type" value="Genomic_DNA"/>
</dbReference>
<feature type="region of interest" description="Disordered" evidence="2">
    <location>
        <begin position="1"/>
        <end position="25"/>
    </location>
</feature>
<name>A0A6M3IJA6_9ZZZZ</name>
<evidence type="ECO:0008006" key="4">
    <source>
        <dbReference type="Google" id="ProtNLM"/>
    </source>
</evidence>
<dbReference type="AlphaFoldDB" id="A0A6M3IJA6"/>
<proteinExistence type="predicted"/>
<reference evidence="3" key="1">
    <citation type="submission" date="2020-03" db="EMBL/GenBank/DDBJ databases">
        <title>The deep terrestrial virosphere.</title>
        <authorList>
            <person name="Holmfeldt K."/>
            <person name="Nilsson E."/>
            <person name="Simone D."/>
            <person name="Lopez-Fernandez M."/>
            <person name="Wu X."/>
            <person name="de Brujin I."/>
            <person name="Lundin D."/>
            <person name="Andersson A."/>
            <person name="Bertilsson S."/>
            <person name="Dopson M."/>
        </authorList>
    </citation>
    <scope>NUCLEOTIDE SEQUENCE</scope>
    <source>
        <strain evidence="3">MM415B01580</strain>
    </source>
</reference>
<accession>A0A6M3IJA6</accession>
<organism evidence="3">
    <name type="scientific">viral metagenome</name>
    <dbReference type="NCBI Taxonomy" id="1070528"/>
    <lineage>
        <taxon>unclassified sequences</taxon>
        <taxon>metagenomes</taxon>
        <taxon>organismal metagenomes</taxon>
    </lineage>
</organism>
<evidence type="ECO:0000256" key="1">
    <source>
        <dbReference type="SAM" id="Coils"/>
    </source>
</evidence>
<feature type="region of interest" description="Disordered" evidence="2">
    <location>
        <begin position="129"/>
        <end position="161"/>
    </location>
</feature>
<gene>
    <name evidence="3" type="ORF">MM415B01580_0001</name>
</gene>
<protein>
    <recommendedName>
        <fullName evidence="4">Scaffolding protein</fullName>
    </recommendedName>
</protein>